<organism evidence="1 2">
    <name type="scientific">Stephania cephalantha</name>
    <dbReference type="NCBI Taxonomy" id="152367"/>
    <lineage>
        <taxon>Eukaryota</taxon>
        <taxon>Viridiplantae</taxon>
        <taxon>Streptophyta</taxon>
        <taxon>Embryophyta</taxon>
        <taxon>Tracheophyta</taxon>
        <taxon>Spermatophyta</taxon>
        <taxon>Magnoliopsida</taxon>
        <taxon>Ranunculales</taxon>
        <taxon>Menispermaceae</taxon>
        <taxon>Menispermoideae</taxon>
        <taxon>Cissampelideae</taxon>
        <taxon>Stephania</taxon>
    </lineage>
</organism>
<comment type="caution">
    <text evidence="1">The sequence shown here is derived from an EMBL/GenBank/DDBJ whole genome shotgun (WGS) entry which is preliminary data.</text>
</comment>
<keyword evidence="2" id="KW-1185">Reference proteome</keyword>
<evidence type="ECO:0000313" key="2">
    <source>
        <dbReference type="Proteomes" id="UP001419268"/>
    </source>
</evidence>
<gene>
    <name evidence="1" type="ORF">Scep_029789</name>
</gene>
<protein>
    <submittedName>
        <fullName evidence="1">Uncharacterized protein</fullName>
    </submittedName>
</protein>
<evidence type="ECO:0000313" key="1">
    <source>
        <dbReference type="EMBL" id="KAK9083318.1"/>
    </source>
</evidence>
<reference evidence="1 2" key="1">
    <citation type="submission" date="2024-01" db="EMBL/GenBank/DDBJ databases">
        <title>Genome assemblies of Stephania.</title>
        <authorList>
            <person name="Yang L."/>
        </authorList>
    </citation>
    <scope>NUCLEOTIDE SEQUENCE [LARGE SCALE GENOMIC DNA]</scope>
    <source>
        <strain evidence="1">JXDWG</strain>
        <tissue evidence="1">Leaf</tissue>
    </source>
</reference>
<sequence>MAHRQKSHVLLLMCSGIGVRKSTILKDILKEKGVQEVGGQKGFSSKGFNEAYIYSLKVYVRDAACTSRYVHVVCMGSLLRVEQITPFEKE</sequence>
<dbReference type="EMBL" id="JBBNAG010000013">
    <property type="protein sequence ID" value="KAK9083318.1"/>
    <property type="molecule type" value="Genomic_DNA"/>
</dbReference>
<name>A0AAP0E658_9MAGN</name>
<proteinExistence type="predicted"/>
<dbReference type="Proteomes" id="UP001419268">
    <property type="component" value="Unassembled WGS sequence"/>
</dbReference>
<accession>A0AAP0E658</accession>
<dbReference type="AlphaFoldDB" id="A0AAP0E658"/>